<feature type="domain" description="EGF-like" evidence="9">
    <location>
        <begin position="140"/>
        <end position="172"/>
    </location>
</feature>
<keyword evidence="5" id="KW-0325">Glycoprotein</keyword>
<keyword evidence="7" id="KW-0472">Membrane</keyword>
<dbReference type="Pfam" id="PF12661">
    <property type="entry name" value="hEGF"/>
    <property type="match status" value="1"/>
</dbReference>
<keyword evidence="1 6" id="KW-0245">EGF-like domain</keyword>
<dbReference type="SMART" id="SM00181">
    <property type="entry name" value="EGF"/>
    <property type="match status" value="10"/>
</dbReference>
<feature type="signal peptide" evidence="8">
    <location>
        <begin position="1"/>
        <end position="21"/>
    </location>
</feature>
<dbReference type="PROSITE" id="PS00022">
    <property type="entry name" value="EGF_1"/>
    <property type="match status" value="5"/>
</dbReference>
<dbReference type="Gene3D" id="2.10.25.10">
    <property type="entry name" value="Laminin"/>
    <property type="match status" value="8"/>
</dbReference>
<dbReference type="SUPFAM" id="SSF57196">
    <property type="entry name" value="EGF/Laminin"/>
    <property type="match status" value="7"/>
</dbReference>
<dbReference type="GO" id="GO:0005509">
    <property type="term" value="F:calcium ion binding"/>
    <property type="evidence" value="ECO:0007669"/>
    <property type="project" value="InterPro"/>
</dbReference>
<name>A0A8X6NNG2_NEPPI</name>
<dbReference type="Pfam" id="PF00008">
    <property type="entry name" value="EGF"/>
    <property type="match status" value="4"/>
</dbReference>
<evidence type="ECO:0000256" key="1">
    <source>
        <dbReference type="ARBA" id="ARBA00022536"/>
    </source>
</evidence>
<dbReference type="PANTHER" id="PTHR12916">
    <property type="entry name" value="CYTOCHROME C OXIDASE POLYPEPTIDE VIC-2"/>
    <property type="match status" value="1"/>
</dbReference>
<feature type="chain" id="PRO_5036445241" evidence="8">
    <location>
        <begin position="22"/>
        <end position="540"/>
    </location>
</feature>
<evidence type="ECO:0000256" key="4">
    <source>
        <dbReference type="ARBA" id="ARBA00023157"/>
    </source>
</evidence>
<feature type="disulfide bond" evidence="6">
    <location>
        <begin position="201"/>
        <end position="210"/>
    </location>
</feature>
<feature type="disulfide bond" evidence="6">
    <location>
        <begin position="405"/>
        <end position="414"/>
    </location>
</feature>
<feature type="domain" description="EGF-like" evidence="9">
    <location>
        <begin position="379"/>
        <end position="415"/>
    </location>
</feature>
<evidence type="ECO:0000256" key="2">
    <source>
        <dbReference type="ARBA" id="ARBA00022729"/>
    </source>
</evidence>
<feature type="disulfide bond" evidence="6">
    <location>
        <begin position="129"/>
        <end position="138"/>
    </location>
</feature>
<comment type="caution">
    <text evidence="6">Lacks conserved residue(s) required for the propagation of feature annotation.</text>
</comment>
<comment type="caution">
    <text evidence="10">The sequence shown here is derived from an EMBL/GenBank/DDBJ whole genome shotgun (WGS) entry which is preliminary data.</text>
</comment>
<evidence type="ECO:0000256" key="8">
    <source>
        <dbReference type="SAM" id="SignalP"/>
    </source>
</evidence>
<dbReference type="AlphaFoldDB" id="A0A8X6NNG2"/>
<keyword evidence="11" id="KW-1185">Reference proteome</keyword>
<dbReference type="EMBL" id="BMAW01106109">
    <property type="protein sequence ID" value="GFT22566.1"/>
    <property type="molecule type" value="Genomic_DNA"/>
</dbReference>
<accession>A0A8X6NNG2</accession>
<sequence length="540" mass="60148">MLFFSFFVSCFTLIVIHNCLSKNVSVEKEIISQNDPIYLQYFRNNATKNDPIVRDVLYETEDTGRFYSRKCERNPCQNGGICTEEENGFKCICLSPYFGNTCDEDPCSSNPCENGGECQIEWEKFKCICKTPFTGDRCERDLCTPNPCENEGKCSIDGDHFNCTCVYPFSGDTCEIGPCFPNPCQNDGECEVNGDGFKCTCESPFIGDTCEKEFCSPNPCLNNGTCTYDEKKFECSCIFPFHGIICDKDPCTPNPCLNDGICENDGEQFKCRCLHPFYGAKCENVIETSTQISKTTPTLMTTMLTTISLKCDCGEKSSDCFVDTTGLKRCICLPGYAQIKEICSDCYCGIQSLSCHFNVTGDKVCICKPGYDQKSRTCVGVCESDNDCLNGGLCKRFERGSFCECRAHFTGDKCETSTACDELRDRCKAIGAVCKQQEGRGACECPPHKLYTLQTGFCEDICDTSKCLYGKCEIVGKSYRCRCDEGFSGSRCDEKIVPNTGINGFLILVIIICSIIIVVLIGILFHTCRSRRFKNKVAVQ</sequence>
<organism evidence="10 11">
    <name type="scientific">Nephila pilipes</name>
    <name type="common">Giant wood spider</name>
    <name type="synonym">Nephila maculata</name>
    <dbReference type="NCBI Taxonomy" id="299642"/>
    <lineage>
        <taxon>Eukaryota</taxon>
        <taxon>Metazoa</taxon>
        <taxon>Ecdysozoa</taxon>
        <taxon>Arthropoda</taxon>
        <taxon>Chelicerata</taxon>
        <taxon>Arachnida</taxon>
        <taxon>Araneae</taxon>
        <taxon>Araneomorphae</taxon>
        <taxon>Entelegynae</taxon>
        <taxon>Araneoidea</taxon>
        <taxon>Nephilidae</taxon>
        <taxon>Nephila</taxon>
    </lineage>
</organism>
<evidence type="ECO:0000256" key="5">
    <source>
        <dbReference type="ARBA" id="ARBA00023180"/>
    </source>
</evidence>
<feature type="disulfide bond" evidence="6">
    <location>
        <begin position="273"/>
        <end position="282"/>
    </location>
</feature>
<dbReference type="InterPro" id="IPR013032">
    <property type="entry name" value="EGF-like_CS"/>
</dbReference>
<feature type="domain" description="EGF-like" evidence="9">
    <location>
        <begin position="212"/>
        <end position="244"/>
    </location>
</feature>
<dbReference type="CDD" id="cd00054">
    <property type="entry name" value="EGF_CA"/>
    <property type="match status" value="3"/>
</dbReference>
<proteinExistence type="predicted"/>
<dbReference type="SMART" id="SM00179">
    <property type="entry name" value="EGF_CA"/>
    <property type="match status" value="5"/>
</dbReference>
<keyword evidence="4 6" id="KW-1015">Disulfide bond</keyword>
<dbReference type="PROSITE" id="PS00010">
    <property type="entry name" value="ASX_HYDROXYL"/>
    <property type="match status" value="1"/>
</dbReference>
<dbReference type="PROSITE" id="PS01186">
    <property type="entry name" value="EGF_2"/>
    <property type="match status" value="4"/>
</dbReference>
<evidence type="ECO:0000259" key="9">
    <source>
        <dbReference type="PROSITE" id="PS50026"/>
    </source>
</evidence>
<evidence type="ECO:0000313" key="11">
    <source>
        <dbReference type="Proteomes" id="UP000887013"/>
    </source>
</evidence>
<gene>
    <name evidence="10" type="primary">FP2_7</name>
    <name evidence="10" type="ORF">NPIL_196601</name>
</gene>
<keyword evidence="2 8" id="KW-0732">Signal</keyword>
<keyword evidence="7" id="KW-1133">Transmembrane helix</keyword>
<feature type="domain" description="EGF-like" evidence="9">
    <location>
        <begin position="103"/>
        <end position="139"/>
    </location>
</feature>
<evidence type="ECO:0000256" key="3">
    <source>
        <dbReference type="ARBA" id="ARBA00022737"/>
    </source>
</evidence>
<feature type="transmembrane region" description="Helical" evidence="7">
    <location>
        <begin position="505"/>
        <end position="525"/>
    </location>
</feature>
<evidence type="ECO:0000313" key="10">
    <source>
        <dbReference type="EMBL" id="GFT22566.1"/>
    </source>
</evidence>
<dbReference type="FunFam" id="2.10.25.10:FF:000095">
    <property type="entry name" value="Notch, isoform B"/>
    <property type="match status" value="2"/>
</dbReference>
<keyword evidence="3" id="KW-0677">Repeat</keyword>
<dbReference type="InterPro" id="IPR000742">
    <property type="entry name" value="EGF"/>
</dbReference>
<dbReference type="InterPro" id="IPR000152">
    <property type="entry name" value="EGF-type_Asp/Asn_hydroxyl_site"/>
</dbReference>
<evidence type="ECO:0000256" key="7">
    <source>
        <dbReference type="SAM" id="Phobius"/>
    </source>
</evidence>
<feature type="disulfide bond" evidence="6">
    <location>
        <begin position="483"/>
        <end position="492"/>
    </location>
</feature>
<reference evidence="10" key="1">
    <citation type="submission" date="2020-08" db="EMBL/GenBank/DDBJ databases">
        <title>Multicomponent nature underlies the extraordinary mechanical properties of spider dragline silk.</title>
        <authorList>
            <person name="Kono N."/>
            <person name="Nakamura H."/>
            <person name="Mori M."/>
            <person name="Yoshida Y."/>
            <person name="Ohtoshi R."/>
            <person name="Malay A.D."/>
            <person name="Moran D.A.P."/>
            <person name="Tomita M."/>
            <person name="Numata K."/>
            <person name="Arakawa K."/>
        </authorList>
    </citation>
    <scope>NUCLEOTIDE SEQUENCE</scope>
</reference>
<keyword evidence="7" id="KW-0812">Transmembrane</keyword>
<feature type="domain" description="EGF-like" evidence="9">
    <location>
        <begin position="459"/>
        <end position="493"/>
    </location>
</feature>
<dbReference type="InterPro" id="IPR001881">
    <property type="entry name" value="EGF-like_Ca-bd_dom"/>
</dbReference>
<feature type="domain" description="EGF-like" evidence="9">
    <location>
        <begin position="175"/>
        <end position="211"/>
    </location>
</feature>
<dbReference type="PANTHER" id="PTHR12916:SF4">
    <property type="entry name" value="UNINFLATABLE, ISOFORM C"/>
    <property type="match status" value="1"/>
</dbReference>
<dbReference type="PROSITE" id="PS50026">
    <property type="entry name" value="EGF_3"/>
    <property type="match status" value="8"/>
</dbReference>
<dbReference type="Proteomes" id="UP000887013">
    <property type="component" value="Unassembled WGS sequence"/>
</dbReference>
<evidence type="ECO:0000256" key="6">
    <source>
        <dbReference type="PROSITE-ProRule" id="PRU00076"/>
    </source>
</evidence>
<dbReference type="OrthoDB" id="6430402at2759"/>
<feature type="disulfide bond" evidence="6">
    <location>
        <begin position="462"/>
        <end position="472"/>
    </location>
</feature>
<dbReference type="FunFam" id="2.10.25.10:FF:000321">
    <property type="entry name" value="Protein delta homolog 1"/>
    <property type="match status" value="1"/>
</dbReference>
<feature type="domain" description="EGF-like" evidence="9">
    <location>
        <begin position="247"/>
        <end position="283"/>
    </location>
</feature>
<feature type="domain" description="EGF-like" evidence="9">
    <location>
        <begin position="67"/>
        <end position="100"/>
    </location>
</feature>
<protein>
    <submittedName>
        <fullName evidence="10">Adhesive plaque matrix protein 2</fullName>
    </submittedName>
</protein>